<dbReference type="UniPathway" id="UPA00262">
    <property type="reaction ID" value="UER00211"/>
</dbReference>
<dbReference type="Gene3D" id="3.30.950.10">
    <property type="entry name" value="Methyltransferase, Cobalt-precorrin-4 Transmethylase, Domain 2"/>
    <property type="match status" value="1"/>
</dbReference>
<dbReference type="InterPro" id="IPR014776">
    <property type="entry name" value="4pyrrole_Mease_sub2"/>
</dbReference>
<comment type="pathway">
    <text evidence="11">Porphyrin-containing compound metabolism; siroheme biosynthesis; precorrin-2 from uroporphyrinogen III: step 1/1.</text>
</comment>
<evidence type="ECO:0000256" key="4">
    <source>
        <dbReference type="ARBA" id="ARBA00022603"/>
    </source>
</evidence>
<comment type="pathway">
    <text evidence="12">Cofactor biosynthesis; adenosylcobalamin biosynthesis; precorrin-2 from uroporphyrinogen III: step 1/1.</text>
</comment>
<dbReference type="PROSITE" id="PS00840">
    <property type="entry name" value="SUMT_2"/>
    <property type="match status" value="1"/>
</dbReference>
<keyword evidence="10" id="KW-0511">Multifunctional enzyme</keyword>
<dbReference type="GO" id="GO:0016491">
    <property type="term" value="F:oxidoreductase activity"/>
    <property type="evidence" value="ECO:0007669"/>
    <property type="project" value="UniProtKB-KW"/>
</dbReference>
<dbReference type="PANTHER" id="PTHR45790:SF1">
    <property type="entry name" value="SIROHEME SYNTHASE"/>
    <property type="match status" value="1"/>
</dbReference>
<keyword evidence="5 13" id="KW-0808">Transferase</keyword>
<evidence type="ECO:0000259" key="14">
    <source>
        <dbReference type="Pfam" id="PF00590"/>
    </source>
</evidence>
<evidence type="ECO:0000256" key="6">
    <source>
        <dbReference type="ARBA" id="ARBA00022691"/>
    </source>
</evidence>
<feature type="non-terminal residue" evidence="15">
    <location>
        <position position="1"/>
    </location>
</feature>
<dbReference type="SUPFAM" id="SSF53790">
    <property type="entry name" value="Tetrapyrrole methylase"/>
    <property type="match status" value="1"/>
</dbReference>
<dbReference type="GO" id="GO:0016829">
    <property type="term" value="F:lyase activity"/>
    <property type="evidence" value="ECO:0007669"/>
    <property type="project" value="UniProtKB-KW"/>
</dbReference>
<evidence type="ECO:0000313" key="15">
    <source>
        <dbReference type="EMBL" id="HAN27925.1"/>
    </source>
</evidence>
<dbReference type="InterPro" id="IPR006366">
    <property type="entry name" value="CobA/CysG_C"/>
</dbReference>
<dbReference type="AlphaFoldDB" id="A0A3C1KMM5"/>
<accession>A0A3C1KMM5</accession>
<dbReference type="GO" id="GO:0004851">
    <property type="term" value="F:uroporphyrin-III C-methyltransferase activity"/>
    <property type="evidence" value="ECO:0007669"/>
    <property type="project" value="UniProtKB-EC"/>
</dbReference>
<dbReference type="FunFam" id="3.30.950.10:FF:000001">
    <property type="entry name" value="Siroheme synthase"/>
    <property type="match status" value="1"/>
</dbReference>
<evidence type="ECO:0000256" key="1">
    <source>
        <dbReference type="ARBA" id="ARBA00005879"/>
    </source>
</evidence>
<evidence type="ECO:0000256" key="11">
    <source>
        <dbReference type="ARBA" id="ARBA00025705"/>
    </source>
</evidence>
<dbReference type="GO" id="GO:0009236">
    <property type="term" value="P:cobalamin biosynthetic process"/>
    <property type="evidence" value="ECO:0007669"/>
    <property type="project" value="UniProtKB-KW"/>
</dbReference>
<dbReference type="EC" id="2.1.1.107" evidence="2"/>
<evidence type="ECO:0000256" key="13">
    <source>
        <dbReference type="RuleBase" id="RU003960"/>
    </source>
</evidence>
<dbReference type="FunFam" id="3.40.1010.10:FF:000001">
    <property type="entry name" value="Siroheme synthase"/>
    <property type="match status" value="1"/>
</dbReference>
<dbReference type="InterPro" id="IPR050161">
    <property type="entry name" value="Siro_Cobalamin_biosynth"/>
</dbReference>
<dbReference type="PANTHER" id="PTHR45790">
    <property type="entry name" value="SIROHEME SYNTHASE-RELATED"/>
    <property type="match status" value="1"/>
</dbReference>
<dbReference type="EMBL" id="DMND01000130">
    <property type="protein sequence ID" value="HAN27925.1"/>
    <property type="molecule type" value="Genomic_DNA"/>
</dbReference>
<dbReference type="GO" id="GO:0019354">
    <property type="term" value="P:siroheme biosynthetic process"/>
    <property type="evidence" value="ECO:0007669"/>
    <property type="project" value="UniProtKB-UniPathway"/>
</dbReference>
<evidence type="ECO:0000256" key="10">
    <source>
        <dbReference type="ARBA" id="ARBA00023268"/>
    </source>
</evidence>
<dbReference type="Gene3D" id="3.40.1010.10">
    <property type="entry name" value="Cobalt-precorrin-4 Transmethylase, Domain 1"/>
    <property type="match status" value="1"/>
</dbReference>
<evidence type="ECO:0000256" key="8">
    <source>
        <dbReference type="ARBA" id="ARBA00023239"/>
    </source>
</evidence>
<dbReference type="NCBIfam" id="TIGR01469">
    <property type="entry name" value="cobA_cysG_Cterm"/>
    <property type="match status" value="1"/>
</dbReference>
<name>A0A3C1KMM5_9GAMM</name>
<sequence>LLAQQQRNPKSLNQGEVYLIGAGPGDPDLMTFKALRLLQSADVVLYDRLVSPAITDLARRDAERIYVGKQRSDHSVPQAEINQRLLDLAREGRRVARLKGGDPFIFGRGGEEIELLARHHIPFQVVPGITAASGAASYAGIPLTHREHAQSVRFVAGYLKDNRLEHRWQEFLSPNETLVFYMGLAALEVICSQLVAHGRSPETPVAVIERATLPEQRVITGTLSSISEIVTASRPSAHTLIIIGSVVDLQAQLAWFGPDTPQPAV</sequence>
<evidence type="ECO:0000256" key="7">
    <source>
        <dbReference type="ARBA" id="ARBA00023002"/>
    </source>
</evidence>
<dbReference type="InterPro" id="IPR000878">
    <property type="entry name" value="4pyrrol_Mease"/>
</dbReference>
<evidence type="ECO:0000256" key="2">
    <source>
        <dbReference type="ARBA" id="ARBA00012162"/>
    </source>
</evidence>
<evidence type="ECO:0000256" key="5">
    <source>
        <dbReference type="ARBA" id="ARBA00022679"/>
    </source>
</evidence>
<evidence type="ECO:0000256" key="3">
    <source>
        <dbReference type="ARBA" id="ARBA00022573"/>
    </source>
</evidence>
<comment type="caution">
    <text evidence="15">The sequence shown here is derived from an EMBL/GenBank/DDBJ whole genome shotgun (WGS) entry which is preliminary data.</text>
</comment>
<dbReference type="STRING" id="1121937.GCA_000423125_01506"/>
<organism evidence="15 16">
    <name type="scientific">Haliea salexigens</name>
    <dbReference type="NCBI Taxonomy" id="287487"/>
    <lineage>
        <taxon>Bacteria</taxon>
        <taxon>Pseudomonadati</taxon>
        <taxon>Pseudomonadota</taxon>
        <taxon>Gammaproteobacteria</taxon>
        <taxon>Cellvibrionales</taxon>
        <taxon>Halieaceae</taxon>
        <taxon>Haliea</taxon>
    </lineage>
</organism>
<keyword evidence="9" id="KW-0627">Porphyrin biosynthesis</keyword>
<proteinExistence type="inferred from homology"/>
<evidence type="ECO:0000313" key="16">
    <source>
        <dbReference type="Proteomes" id="UP000259273"/>
    </source>
</evidence>
<evidence type="ECO:0000256" key="9">
    <source>
        <dbReference type="ARBA" id="ARBA00023244"/>
    </source>
</evidence>
<dbReference type="InterPro" id="IPR035996">
    <property type="entry name" value="4pyrrol_Methylase_sf"/>
</dbReference>
<keyword evidence="8" id="KW-0456">Lyase</keyword>
<feature type="domain" description="Tetrapyrrole methylase" evidence="14">
    <location>
        <begin position="17"/>
        <end position="226"/>
    </location>
</feature>
<dbReference type="GO" id="GO:0032259">
    <property type="term" value="P:methylation"/>
    <property type="evidence" value="ECO:0007669"/>
    <property type="project" value="UniProtKB-KW"/>
</dbReference>
<evidence type="ECO:0000256" key="12">
    <source>
        <dbReference type="ARBA" id="ARBA00060548"/>
    </source>
</evidence>
<dbReference type="InterPro" id="IPR003043">
    <property type="entry name" value="Uropor_MeTrfase_CS"/>
</dbReference>
<dbReference type="Proteomes" id="UP000259273">
    <property type="component" value="Unassembled WGS sequence"/>
</dbReference>
<reference evidence="15 16" key="1">
    <citation type="journal article" date="2018" name="Nat. Biotechnol.">
        <title>A standardized bacterial taxonomy based on genome phylogeny substantially revises the tree of life.</title>
        <authorList>
            <person name="Parks D.H."/>
            <person name="Chuvochina M."/>
            <person name="Waite D.W."/>
            <person name="Rinke C."/>
            <person name="Skarshewski A."/>
            <person name="Chaumeil P.A."/>
            <person name="Hugenholtz P."/>
        </authorList>
    </citation>
    <scope>NUCLEOTIDE SEQUENCE [LARGE SCALE GENOMIC DNA]</scope>
    <source>
        <strain evidence="15">UBA9158</strain>
    </source>
</reference>
<dbReference type="CDD" id="cd11642">
    <property type="entry name" value="SUMT"/>
    <property type="match status" value="1"/>
</dbReference>
<keyword evidence="7" id="KW-0560">Oxidoreductase</keyword>
<comment type="similarity">
    <text evidence="1 13">Belongs to the precorrin methyltransferase family.</text>
</comment>
<dbReference type="Pfam" id="PF00590">
    <property type="entry name" value="TP_methylase"/>
    <property type="match status" value="1"/>
</dbReference>
<gene>
    <name evidence="15" type="primary">cobA</name>
    <name evidence="15" type="ORF">DCP75_09450</name>
</gene>
<keyword evidence="6" id="KW-0949">S-adenosyl-L-methionine</keyword>
<dbReference type="NCBIfam" id="NF004790">
    <property type="entry name" value="PRK06136.1"/>
    <property type="match status" value="1"/>
</dbReference>
<protein>
    <recommendedName>
        <fullName evidence="2">uroporphyrinogen-III C-methyltransferase</fullName>
        <ecNumber evidence="2">2.1.1.107</ecNumber>
    </recommendedName>
</protein>
<dbReference type="InterPro" id="IPR014777">
    <property type="entry name" value="4pyrrole_Mease_sub1"/>
</dbReference>
<keyword evidence="3" id="KW-0169">Cobalamin biosynthesis</keyword>
<keyword evidence="4 13" id="KW-0489">Methyltransferase</keyword>